<accession>A0AAN9VSZ4</accession>
<reference evidence="5 6" key="1">
    <citation type="submission" date="2024-03" db="EMBL/GenBank/DDBJ databases">
        <title>The genome assembly and annotation of the cricket Gryllus longicercus Weissman &amp; Gray.</title>
        <authorList>
            <person name="Szrajer S."/>
            <person name="Gray D."/>
            <person name="Ylla G."/>
        </authorList>
    </citation>
    <scope>NUCLEOTIDE SEQUENCE [LARGE SCALE GENOMIC DNA]</scope>
    <source>
        <strain evidence="5">DAG 2021-001</strain>
        <tissue evidence="5">Whole body minus gut</tissue>
    </source>
</reference>
<dbReference type="PROSITE" id="PS51419">
    <property type="entry name" value="RAB"/>
    <property type="match status" value="1"/>
</dbReference>
<keyword evidence="6" id="KW-1185">Reference proteome</keyword>
<gene>
    <name evidence="5" type="ORF">R5R35_006600</name>
</gene>
<dbReference type="Gene3D" id="3.40.50.300">
    <property type="entry name" value="P-loop containing nucleotide triphosphate hydrolases"/>
    <property type="match status" value="1"/>
</dbReference>
<evidence type="ECO:0000256" key="4">
    <source>
        <dbReference type="ARBA" id="ARBA00048098"/>
    </source>
</evidence>
<dbReference type="EC" id="3.6.5.2" evidence="2"/>
<dbReference type="EMBL" id="JAZDUA010000079">
    <property type="protein sequence ID" value="KAK7869136.1"/>
    <property type="molecule type" value="Genomic_DNA"/>
</dbReference>
<protein>
    <recommendedName>
        <fullName evidence="2">small monomeric GTPase</fullName>
        <ecNumber evidence="2">3.6.5.2</ecNumber>
    </recommendedName>
</protein>
<evidence type="ECO:0000256" key="1">
    <source>
        <dbReference type="ARBA" id="ARBA00008344"/>
    </source>
</evidence>
<dbReference type="Pfam" id="PF00071">
    <property type="entry name" value="Ras"/>
    <property type="match status" value="1"/>
</dbReference>
<proteinExistence type="inferred from homology"/>
<organism evidence="5 6">
    <name type="scientific">Gryllus longicercus</name>
    <dbReference type="NCBI Taxonomy" id="2509291"/>
    <lineage>
        <taxon>Eukaryota</taxon>
        <taxon>Metazoa</taxon>
        <taxon>Ecdysozoa</taxon>
        <taxon>Arthropoda</taxon>
        <taxon>Hexapoda</taxon>
        <taxon>Insecta</taxon>
        <taxon>Pterygota</taxon>
        <taxon>Neoptera</taxon>
        <taxon>Polyneoptera</taxon>
        <taxon>Orthoptera</taxon>
        <taxon>Ensifera</taxon>
        <taxon>Gryllidea</taxon>
        <taxon>Grylloidea</taxon>
        <taxon>Gryllidae</taxon>
        <taxon>Gryllinae</taxon>
        <taxon>Gryllus</taxon>
    </lineage>
</organism>
<evidence type="ECO:0000313" key="5">
    <source>
        <dbReference type="EMBL" id="KAK7869136.1"/>
    </source>
</evidence>
<evidence type="ECO:0000313" key="6">
    <source>
        <dbReference type="Proteomes" id="UP001378592"/>
    </source>
</evidence>
<dbReference type="AlphaFoldDB" id="A0AAN9VSZ4"/>
<comment type="similarity">
    <text evidence="1">Belongs to the small GTPase superfamily. Ras family.</text>
</comment>
<dbReference type="PRINTS" id="PR00449">
    <property type="entry name" value="RASTRNSFRMNG"/>
</dbReference>
<evidence type="ECO:0000256" key="3">
    <source>
        <dbReference type="ARBA" id="ARBA00022801"/>
    </source>
</evidence>
<keyword evidence="3" id="KW-0378">Hydrolase</keyword>
<dbReference type="InterPro" id="IPR027417">
    <property type="entry name" value="P-loop_NTPase"/>
</dbReference>
<dbReference type="SUPFAM" id="SSF52540">
    <property type="entry name" value="P-loop containing nucleoside triphosphate hydrolases"/>
    <property type="match status" value="1"/>
</dbReference>
<dbReference type="InterPro" id="IPR001806">
    <property type="entry name" value="Small_GTPase"/>
</dbReference>
<dbReference type="InterPro" id="IPR051065">
    <property type="entry name" value="Ras-related_GTPase"/>
</dbReference>
<dbReference type="NCBIfam" id="TIGR00231">
    <property type="entry name" value="small_GTP"/>
    <property type="match status" value="1"/>
</dbReference>
<dbReference type="Proteomes" id="UP001378592">
    <property type="component" value="Unassembled WGS sequence"/>
</dbReference>
<sequence length="266" mass="27804">MKTEEKAPPPPAGPRVRIAVLGKVNVGKSALTVRFLTRRFIGEYRSNTDLLYRQTVTVNSCPLEVEIVDVSGESRDRGLPLEAAQWADACVLVYSITDRASFEWALLALAHFRRLRPAGTPTALLANKADLEHLRAVAEAEGRQAALQAGCAFCEVSVAENSAALYAAFEALVSECCSAASPSAPSLAPHAHSHPVALKPARKFSVTKMIGTLIGGGGAGSPPKAAAGAGGGGVGGGGTVVECHKADLHRSRVLQRRQNFSATASL</sequence>
<dbReference type="PANTHER" id="PTHR45704">
    <property type="entry name" value="RAS-LIKE FAMILY MEMBER 11"/>
    <property type="match status" value="1"/>
</dbReference>
<dbReference type="InterPro" id="IPR005225">
    <property type="entry name" value="Small_GTP-bd"/>
</dbReference>
<name>A0AAN9VSZ4_9ORTH</name>
<comment type="caution">
    <text evidence="5">The sequence shown here is derived from an EMBL/GenBank/DDBJ whole genome shotgun (WGS) entry which is preliminary data.</text>
</comment>
<dbReference type="GO" id="GO:0005525">
    <property type="term" value="F:GTP binding"/>
    <property type="evidence" value="ECO:0007669"/>
    <property type="project" value="InterPro"/>
</dbReference>
<dbReference type="PROSITE" id="PS51421">
    <property type="entry name" value="RAS"/>
    <property type="match status" value="1"/>
</dbReference>
<comment type="catalytic activity">
    <reaction evidence="4">
        <text>GTP + H2O = GDP + phosphate + H(+)</text>
        <dbReference type="Rhea" id="RHEA:19669"/>
        <dbReference type="ChEBI" id="CHEBI:15377"/>
        <dbReference type="ChEBI" id="CHEBI:15378"/>
        <dbReference type="ChEBI" id="CHEBI:37565"/>
        <dbReference type="ChEBI" id="CHEBI:43474"/>
        <dbReference type="ChEBI" id="CHEBI:58189"/>
        <dbReference type="EC" id="3.6.5.2"/>
    </reaction>
</comment>
<dbReference type="SMART" id="SM00175">
    <property type="entry name" value="RAB"/>
    <property type="match status" value="1"/>
</dbReference>
<dbReference type="GO" id="GO:0003925">
    <property type="term" value="F:G protein activity"/>
    <property type="evidence" value="ECO:0007669"/>
    <property type="project" value="UniProtKB-EC"/>
</dbReference>
<evidence type="ECO:0000256" key="2">
    <source>
        <dbReference type="ARBA" id="ARBA00011984"/>
    </source>
</evidence>
<dbReference type="SMART" id="SM00173">
    <property type="entry name" value="RAS"/>
    <property type="match status" value="1"/>
</dbReference>